<dbReference type="PANTHER" id="PTHR43739">
    <property type="entry name" value="XYLOGLUCANASE (EUROFUNG)"/>
    <property type="match status" value="1"/>
</dbReference>
<feature type="region of interest" description="Disordered" evidence="1">
    <location>
        <begin position="1"/>
        <end position="25"/>
    </location>
</feature>
<dbReference type="GO" id="GO:0010411">
    <property type="term" value="P:xyloglucan metabolic process"/>
    <property type="evidence" value="ECO:0007669"/>
    <property type="project" value="TreeGrafter"/>
</dbReference>
<dbReference type="InterPro" id="IPR052025">
    <property type="entry name" value="Xyloglucanase_GH74"/>
</dbReference>
<protein>
    <recommendedName>
        <fullName evidence="2">CBM6 domain-containing protein</fullName>
    </recommendedName>
</protein>
<dbReference type="PANTHER" id="PTHR43739:SF5">
    <property type="entry name" value="EXO-ALPHA-SIALIDASE"/>
    <property type="match status" value="1"/>
</dbReference>
<dbReference type="PROSITE" id="PS51175">
    <property type="entry name" value="CBM6"/>
    <property type="match status" value="1"/>
</dbReference>
<dbReference type="eggNOG" id="COG4447">
    <property type="taxonomic scope" value="Bacteria"/>
</dbReference>
<dbReference type="HOGENOM" id="CLU_266089_0_0_0"/>
<organism evidence="3 4">
    <name type="scientific">Phycisphaera mikurensis (strain NBRC 102666 / KCTC 22515 / FYK2301M01)</name>
    <dbReference type="NCBI Taxonomy" id="1142394"/>
    <lineage>
        <taxon>Bacteria</taxon>
        <taxon>Pseudomonadati</taxon>
        <taxon>Planctomycetota</taxon>
        <taxon>Phycisphaerae</taxon>
        <taxon>Phycisphaerales</taxon>
        <taxon>Phycisphaeraceae</taxon>
        <taxon>Phycisphaera</taxon>
    </lineage>
</organism>
<name>I0IJ68_PHYMF</name>
<evidence type="ECO:0000259" key="2">
    <source>
        <dbReference type="PROSITE" id="PS51175"/>
    </source>
</evidence>
<dbReference type="KEGG" id="phm:PSMK_31470"/>
<dbReference type="InterPro" id="IPR008979">
    <property type="entry name" value="Galactose-bd-like_sf"/>
</dbReference>
<dbReference type="CDD" id="cd15482">
    <property type="entry name" value="Sialidase_non-viral"/>
    <property type="match status" value="1"/>
</dbReference>
<evidence type="ECO:0000313" key="4">
    <source>
        <dbReference type="Proteomes" id="UP000007881"/>
    </source>
</evidence>
<dbReference type="InterPro" id="IPR015943">
    <property type="entry name" value="WD40/YVTN_repeat-like_dom_sf"/>
</dbReference>
<feature type="domain" description="CBM6" evidence="2">
    <location>
        <begin position="816"/>
        <end position="937"/>
    </location>
</feature>
<dbReference type="Pfam" id="PF03422">
    <property type="entry name" value="CBM_6"/>
    <property type="match status" value="1"/>
</dbReference>
<dbReference type="InterPro" id="IPR005084">
    <property type="entry name" value="CBM6"/>
</dbReference>
<evidence type="ECO:0000256" key="1">
    <source>
        <dbReference type="SAM" id="MobiDB-lite"/>
    </source>
</evidence>
<proteinExistence type="predicted"/>
<dbReference type="CDD" id="cd02795">
    <property type="entry name" value="CBM6-CBM35-CBM36_like"/>
    <property type="match status" value="1"/>
</dbReference>
<evidence type="ECO:0000313" key="3">
    <source>
        <dbReference type="EMBL" id="BAM05306.1"/>
    </source>
</evidence>
<dbReference type="NCBIfam" id="NF012209">
    <property type="entry name" value="LEPR-8K"/>
    <property type="match status" value="1"/>
</dbReference>
<dbReference type="Gene3D" id="2.60.120.260">
    <property type="entry name" value="Galactose-binding domain-like"/>
    <property type="match status" value="2"/>
</dbReference>
<dbReference type="AlphaFoldDB" id="I0IJ68"/>
<dbReference type="EMBL" id="AP012338">
    <property type="protein sequence ID" value="BAM05306.1"/>
    <property type="molecule type" value="Genomic_DNA"/>
</dbReference>
<dbReference type="SUPFAM" id="SSF110296">
    <property type="entry name" value="Oligoxyloglucan reducing end-specific cellobiohydrolase"/>
    <property type="match status" value="2"/>
</dbReference>
<gene>
    <name evidence="3" type="ordered locus">PSMK_31470</name>
</gene>
<dbReference type="InterPro" id="IPR053786">
    <property type="entry name" value="LEPRxLL_CS"/>
</dbReference>
<dbReference type="GO" id="GO:0030246">
    <property type="term" value="F:carbohydrate binding"/>
    <property type="evidence" value="ECO:0007669"/>
    <property type="project" value="InterPro"/>
</dbReference>
<reference evidence="3 4" key="1">
    <citation type="submission" date="2012-02" db="EMBL/GenBank/DDBJ databases">
        <title>Complete genome sequence of Phycisphaera mikurensis NBRC 102666.</title>
        <authorList>
            <person name="Ankai A."/>
            <person name="Hosoyama A."/>
            <person name="Terui Y."/>
            <person name="Sekine M."/>
            <person name="Fukai R."/>
            <person name="Kato Y."/>
            <person name="Nakamura S."/>
            <person name="Yamada-Narita S."/>
            <person name="Kawakoshi A."/>
            <person name="Fukunaga Y."/>
            <person name="Yamazaki S."/>
            <person name="Fujita N."/>
        </authorList>
    </citation>
    <scope>NUCLEOTIDE SEQUENCE [LARGE SCALE GENOMIC DNA]</scope>
    <source>
        <strain evidence="4">NBRC 102666 / KCTC 22515 / FYK2301M01</strain>
    </source>
</reference>
<sequence>MALRLFGRARSRSRSRSRSRVEPVPSFNGLESLEQRVLLSGTVIDATSFYEFNAVNIGGGGFIQDVVYSEAQQDVRYAVSDVGGAFRWDPAGAGGLTGQPGRWEQMVTTEGFGFDRLPGSSTSYGVEALATHPTDPDVVLLSYGGFASGNQQDFGTPGNVYRSEDGGRTFTAANLAVDISAGDLMDKFSRRLAFDANDPDVVYYGSFKQGLFRSTDGGRSFAPVVADGGPGAATNAALVAVDPNGGTVQRDGRTVSAKVYAATRLGDVFQSLDGGQSFANISDGTAVDGTFFQDIDLTPDGTVYISENYGGITRLPGGVAANGWTEAYPDRIVTAAVDPLDAQRIFAMSNDGTLHRSTDGGVTFDRMGRALRASPDTPWLAVTTEDYFSTAQLSIDPFRPDRLTVSSGIGVWNTSADQPTEAQDGDGVTWVSDSVGIEMMVARDAVHTSAGVVVAAEDRTAFLITDPAQSSAQVAIGLQQGSPIANGSSVDTPANDRDYVAAVSFNYQGGNYSNDPAYPTFSGYSTDGGATWQRFASVAGGTHPAPLAAGNLAVSTRAPGETVAETNLVWLPKDDYAPFFSLDNGATWQQSPSFDALDTRDADWQRFSFQHGHFNSYVKSRLLVADPVDAGTFYLYLNRLGVWSTTDGGQTWTQRATNNTQLPEYGFHAQLAATPGVSGDLWFASGRDAGAVVRNGLWHSTDGGATWERSPGWGRTFSVALGAAAAGSTDPTLYVSGVLEGRQGIYRSTNAGVDWQRMAEFPAGLHAEPYYLSASPTEVDDLYVGVAGYGFVHAVPDGDAPLSDEDREGFAVEDSVTYQAENASLTAAGVVNGIPDADGGTVDYWGTSSAVQWQSVDAGAGGPTRLDFRYANGSGQDRSTELFVDGVSVGTLAMGPTGSWTKHAVASLSVDLSAGLHTVRLQAYNSTGPNLDSMTVTTAGAAAVEVVQIEAEEAILPPGWRSGTDGTTTWIESEAGVQRMGPPVAGDPVLTYGFEVGTAGAYDLLARVQAPSFADNSFWVSVNGGGWMKWNGIRPDAGWQWATPQDQNGVVPSGPFQLDAGRHEVRILFREDGTRLDKLVVQPSLFAMPTGAGYEAGPLGPPRTAIGGGSNGTLVLEAEAAEADPAWVVRSVGAATYRVVPNGSTPSPVVFTPTSSTPTVRFSFDGAGRGDFRVAVGFLAGSSAFDDDSFFARVNGGAWQTFNGYDNTSARSVLLNGAYTPLGGSNLVEVALREDGLLLDKIEILPV</sequence>
<dbReference type="SUPFAM" id="SSF49785">
    <property type="entry name" value="Galactose-binding domain-like"/>
    <property type="match status" value="1"/>
</dbReference>
<feature type="compositionally biased region" description="Basic residues" evidence="1">
    <location>
        <begin position="7"/>
        <end position="18"/>
    </location>
</feature>
<dbReference type="OrthoDB" id="290345at2"/>
<dbReference type="Gene3D" id="2.130.10.10">
    <property type="entry name" value="YVTN repeat-like/Quinoprotein amine dehydrogenase"/>
    <property type="match status" value="2"/>
</dbReference>
<dbReference type="Proteomes" id="UP000007881">
    <property type="component" value="Chromosome"/>
</dbReference>
<dbReference type="RefSeq" id="WP_014438510.1">
    <property type="nucleotide sequence ID" value="NC_017080.1"/>
</dbReference>
<dbReference type="STRING" id="1142394.PSMK_31470"/>
<accession>I0IJ68</accession>
<keyword evidence="4" id="KW-1185">Reference proteome</keyword>